<dbReference type="PANTHER" id="PTHR35125">
    <property type="entry name" value="NEURON NAVIGATOR 1-LIKE-RELATED"/>
    <property type="match status" value="1"/>
</dbReference>
<dbReference type="AlphaFoldDB" id="A0A396JW40"/>
<name>A0A396JW40_MEDTR</name>
<dbReference type="OrthoDB" id="1902316at2759"/>
<gene>
    <name evidence="1" type="ORF">MtrunA17_Chr1g0202751</name>
</gene>
<reference evidence="1" key="1">
    <citation type="journal article" date="2018" name="Nat. Plants">
        <title>Whole-genome landscape of Medicago truncatula symbiotic genes.</title>
        <authorList>
            <person name="Pecrix Y."/>
            <person name="Gamas P."/>
            <person name="Carrere S."/>
        </authorList>
    </citation>
    <scope>NUCLEOTIDE SEQUENCE</scope>
    <source>
        <tissue evidence="1">Leaves</tissue>
    </source>
</reference>
<organism evidence="1">
    <name type="scientific">Medicago truncatula</name>
    <name type="common">Barrel medic</name>
    <name type="synonym">Medicago tribuloides</name>
    <dbReference type="NCBI Taxonomy" id="3880"/>
    <lineage>
        <taxon>Eukaryota</taxon>
        <taxon>Viridiplantae</taxon>
        <taxon>Streptophyta</taxon>
        <taxon>Embryophyta</taxon>
        <taxon>Tracheophyta</taxon>
        <taxon>Spermatophyta</taxon>
        <taxon>Magnoliopsida</taxon>
        <taxon>eudicotyledons</taxon>
        <taxon>Gunneridae</taxon>
        <taxon>Pentapetalae</taxon>
        <taxon>rosids</taxon>
        <taxon>fabids</taxon>
        <taxon>Fabales</taxon>
        <taxon>Fabaceae</taxon>
        <taxon>Papilionoideae</taxon>
        <taxon>50 kb inversion clade</taxon>
        <taxon>NPAAA clade</taxon>
        <taxon>Hologalegina</taxon>
        <taxon>IRL clade</taxon>
        <taxon>Trifolieae</taxon>
        <taxon>Medicago</taxon>
    </lineage>
</organism>
<accession>A0A396JW40</accession>
<sequence length="272" mass="30185">MAARTVRLFQDQNVIDHVNDAGTMSIKTDFAGKLKSRAGGRKPLGDLSNAVKPIDIADGKKTFNGSTVKPSVNQTPNLLKSKNNPTIVLHKDKEVVSAKGKNLEINKRTGSKASKKSNTGSRRALTDISNSLHVPDMKNKDSLETSSFKGKYLHPDAIAEERMFHNHEECIKSQSHALDMHHFFKTAILGDDLDDDMKISLEQPAFSKLKSDDAFLELKEMPEELPDMPSPSAKHGSPVYCKSPEFSRISMWDDPAFDFNFTLIESPKSSKN</sequence>
<dbReference type="Gramene" id="rna5859">
    <property type="protein sequence ID" value="RHN81772.1"/>
    <property type="gene ID" value="gene5859"/>
</dbReference>
<protein>
    <submittedName>
        <fullName evidence="1">Uncharacterized protein</fullName>
    </submittedName>
</protein>
<dbReference type="Proteomes" id="UP000265566">
    <property type="component" value="Chromosome 1"/>
</dbReference>
<evidence type="ECO:0000313" key="1">
    <source>
        <dbReference type="EMBL" id="RHN81772.1"/>
    </source>
</evidence>
<proteinExistence type="predicted"/>
<dbReference type="InterPro" id="IPR039326">
    <property type="entry name" value="Patronus"/>
</dbReference>
<comment type="caution">
    <text evidence="1">The sequence shown here is derived from an EMBL/GenBank/DDBJ whole genome shotgun (WGS) entry which is preliminary data.</text>
</comment>
<dbReference type="GO" id="GO:0007346">
    <property type="term" value="P:regulation of mitotic cell cycle"/>
    <property type="evidence" value="ECO:0007669"/>
    <property type="project" value="InterPro"/>
</dbReference>
<dbReference type="EMBL" id="PSQE01000001">
    <property type="protein sequence ID" value="RHN81772.1"/>
    <property type="molecule type" value="Genomic_DNA"/>
</dbReference>
<dbReference type="PANTHER" id="PTHR35125:SF2">
    <property type="entry name" value="PROTEIN PATRONUS 2-LIKE"/>
    <property type="match status" value="1"/>
</dbReference>